<evidence type="ECO:0000256" key="11">
    <source>
        <dbReference type="ARBA" id="ARBA00023326"/>
    </source>
</evidence>
<dbReference type="InterPro" id="IPR029070">
    <property type="entry name" value="Chitinase_insertion_sf"/>
</dbReference>
<dbReference type="AlphaFoldDB" id="A0A164LPT9"/>
<evidence type="ECO:0000256" key="5">
    <source>
        <dbReference type="ARBA" id="ARBA00022729"/>
    </source>
</evidence>
<dbReference type="InterPro" id="IPR036508">
    <property type="entry name" value="Chitin-bd_dom_sf"/>
</dbReference>
<dbReference type="PROSITE" id="PS51910">
    <property type="entry name" value="GH18_2"/>
    <property type="match status" value="1"/>
</dbReference>
<keyword evidence="6" id="KW-0378">Hydrolase</keyword>
<dbReference type="InterPro" id="IPR001223">
    <property type="entry name" value="Glyco_hydro18_cat"/>
</dbReference>
<dbReference type="SUPFAM" id="SSF51445">
    <property type="entry name" value="(Trans)glycosidases"/>
    <property type="match status" value="1"/>
</dbReference>
<dbReference type="PROSITE" id="PS50940">
    <property type="entry name" value="CHIT_BIND_II"/>
    <property type="match status" value="1"/>
</dbReference>
<dbReference type="GO" id="GO:0008843">
    <property type="term" value="F:endochitinase activity"/>
    <property type="evidence" value="ECO:0007669"/>
    <property type="project" value="UniProtKB-EC"/>
</dbReference>
<dbReference type="SUPFAM" id="SSF54556">
    <property type="entry name" value="Chitinase insertion domain"/>
    <property type="match status" value="1"/>
</dbReference>
<evidence type="ECO:0000256" key="9">
    <source>
        <dbReference type="ARBA" id="ARBA00023277"/>
    </source>
</evidence>
<dbReference type="SUPFAM" id="SSF57625">
    <property type="entry name" value="Invertebrate chitin-binding proteins"/>
    <property type="match status" value="1"/>
</dbReference>
<protein>
    <recommendedName>
        <fullName evidence="3">chitinase</fullName>
        <ecNumber evidence="3">3.2.1.14</ecNumber>
    </recommendedName>
</protein>
<dbReference type="Gene3D" id="2.170.140.10">
    <property type="entry name" value="Chitin binding domain"/>
    <property type="match status" value="1"/>
</dbReference>
<dbReference type="FunFam" id="2.170.140.10:FF:000030">
    <property type="entry name" value="Uncharacterized protein"/>
    <property type="match status" value="1"/>
</dbReference>
<dbReference type="InterPro" id="IPR002557">
    <property type="entry name" value="Chitin-bd_dom"/>
</dbReference>
<keyword evidence="10" id="KW-0326">Glycosidase</keyword>
<comment type="catalytic activity">
    <reaction evidence="1">
        <text>Random endo-hydrolysis of N-acetyl-beta-D-glucosaminide (1-&gt;4)-beta-linkages in chitin and chitodextrins.</text>
        <dbReference type="EC" id="3.2.1.14"/>
    </reaction>
</comment>
<evidence type="ECO:0000256" key="4">
    <source>
        <dbReference type="ARBA" id="ARBA00022669"/>
    </source>
</evidence>
<dbReference type="GO" id="GO:0008061">
    <property type="term" value="F:chitin binding"/>
    <property type="evidence" value="ECO:0007669"/>
    <property type="project" value="UniProtKB-KW"/>
</dbReference>
<dbReference type="GO" id="GO:0000272">
    <property type="term" value="P:polysaccharide catabolic process"/>
    <property type="evidence" value="ECO:0007669"/>
    <property type="project" value="UniProtKB-KW"/>
</dbReference>
<keyword evidence="8" id="KW-1015">Disulfide bond</keyword>
<comment type="similarity">
    <text evidence="2">Belongs to the glycosyl hydrolase 18 family. Chitinase class II subfamily.</text>
</comment>
<evidence type="ECO:0000313" key="13">
    <source>
        <dbReference type="Proteomes" id="UP000076858"/>
    </source>
</evidence>
<keyword evidence="11" id="KW-0624">Polysaccharide degradation</keyword>
<dbReference type="SMART" id="SM00636">
    <property type="entry name" value="Glyco_18"/>
    <property type="match status" value="1"/>
</dbReference>
<dbReference type="SMART" id="SM00494">
    <property type="entry name" value="ChtBD2"/>
    <property type="match status" value="1"/>
</dbReference>
<dbReference type="STRING" id="35525.A0A164LPT9"/>
<evidence type="ECO:0000256" key="10">
    <source>
        <dbReference type="ARBA" id="ARBA00023295"/>
    </source>
</evidence>
<dbReference type="EMBL" id="LRGB01003123">
    <property type="protein sequence ID" value="KZS04323.1"/>
    <property type="molecule type" value="Genomic_DNA"/>
</dbReference>
<proteinExistence type="inferred from homology"/>
<dbReference type="GO" id="GO:0006032">
    <property type="term" value="P:chitin catabolic process"/>
    <property type="evidence" value="ECO:0007669"/>
    <property type="project" value="UniProtKB-KW"/>
</dbReference>
<evidence type="ECO:0000256" key="8">
    <source>
        <dbReference type="ARBA" id="ARBA00023157"/>
    </source>
</evidence>
<keyword evidence="7" id="KW-0146">Chitin degradation</keyword>
<gene>
    <name evidence="12" type="ORF">APZ42_032602</name>
</gene>
<dbReference type="Gene3D" id="3.20.20.80">
    <property type="entry name" value="Glycosidases"/>
    <property type="match status" value="1"/>
</dbReference>
<sequence length="465" mass="51929">MKVVAILAFSLLVTLASAQGNYKKVCYFANWAYYRNGVGQYGTDKLDPFECTHLIYGFAVLDGTTYEMKVYDSWVDIDLGGYQTFTSLKIRNPSLKTLIALGGWNDSAFTTQYSELVSDPAKMANFVEKAVIFIRQYNFDGLDFDWEYPGDPGTPEDKENFITLLRLLRQAFEPYNLLLTMAPSCSQARAEVSYNIPALAEVVDFVNFMAYDIHGAWENTVDHHSPFYRRDFEQGMEGAVIVTEAVDYWLDHGMPPEKLILGLPSYGRSYRLADPSQTALLSAAIGAGPQGPYTGQDGFISLYEMCTNQQNGWSVVTDPTGAMGPYSFSDISWVSWDDIDMTITKVKYAMSKGLGGIMFWELSLDDYLGVCNMGPRPFSNAITATLEGRPFDTSTPAPTARPSTTPTPPPITCTNNGEYYADPSDCRKYYQCVFGVINVYYCPTSLAFNSNIDQCDWPYNVPGCY</sequence>
<dbReference type="InterPro" id="IPR001579">
    <property type="entry name" value="Glyco_hydro_18_chit_AS"/>
</dbReference>
<evidence type="ECO:0000256" key="6">
    <source>
        <dbReference type="ARBA" id="ARBA00022801"/>
    </source>
</evidence>
<keyword evidence="9" id="KW-0119">Carbohydrate metabolism</keyword>
<dbReference type="InterPro" id="IPR011583">
    <property type="entry name" value="Chitinase_II/V-like_cat"/>
</dbReference>
<dbReference type="FunFam" id="3.10.50.10:FF:000004">
    <property type="entry name" value="Chitinase 5"/>
    <property type="match status" value="1"/>
</dbReference>
<comment type="caution">
    <text evidence="12">The sequence shown here is derived from an EMBL/GenBank/DDBJ whole genome shotgun (WGS) entry which is preliminary data.</text>
</comment>
<dbReference type="Proteomes" id="UP000076858">
    <property type="component" value="Unassembled WGS sequence"/>
</dbReference>
<reference evidence="12 13" key="1">
    <citation type="submission" date="2016-03" db="EMBL/GenBank/DDBJ databases">
        <title>EvidentialGene: Evidence-directed Construction of Genes on Genomes.</title>
        <authorList>
            <person name="Gilbert D.G."/>
            <person name="Choi J.-H."/>
            <person name="Mockaitis K."/>
            <person name="Colbourne J."/>
            <person name="Pfrender M."/>
        </authorList>
    </citation>
    <scope>NUCLEOTIDE SEQUENCE [LARGE SCALE GENOMIC DNA]</scope>
    <source>
        <strain evidence="12 13">Xinb3</strain>
        <tissue evidence="12">Complete organism</tissue>
    </source>
</reference>
<keyword evidence="5" id="KW-0732">Signal</keyword>
<dbReference type="PANTHER" id="PTHR11177:SF360">
    <property type="entry name" value="CHITINASE 4-RELATED"/>
    <property type="match status" value="1"/>
</dbReference>
<organism evidence="12 13">
    <name type="scientific">Daphnia magna</name>
    <dbReference type="NCBI Taxonomy" id="35525"/>
    <lineage>
        <taxon>Eukaryota</taxon>
        <taxon>Metazoa</taxon>
        <taxon>Ecdysozoa</taxon>
        <taxon>Arthropoda</taxon>
        <taxon>Crustacea</taxon>
        <taxon>Branchiopoda</taxon>
        <taxon>Diplostraca</taxon>
        <taxon>Cladocera</taxon>
        <taxon>Anomopoda</taxon>
        <taxon>Daphniidae</taxon>
        <taxon>Daphnia</taxon>
    </lineage>
</organism>
<dbReference type="PROSITE" id="PS01095">
    <property type="entry name" value="GH18_1"/>
    <property type="match status" value="1"/>
</dbReference>
<dbReference type="EC" id="3.2.1.14" evidence="3"/>
<evidence type="ECO:0000256" key="7">
    <source>
        <dbReference type="ARBA" id="ARBA00023024"/>
    </source>
</evidence>
<evidence type="ECO:0000256" key="1">
    <source>
        <dbReference type="ARBA" id="ARBA00000822"/>
    </source>
</evidence>
<keyword evidence="13" id="KW-1185">Reference proteome</keyword>
<dbReference type="OrthoDB" id="73875at2759"/>
<evidence type="ECO:0000256" key="2">
    <source>
        <dbReference type="ARBA" id="ARBA00009121"/>
    </source>
</evidence>
<dbReference type="Pfam" id="PF01607">
    <property type="entry name" value="CBM_14"/>
    <property type="match status" value="1"/>
</dbReference>
<dbReference type="PANTHER" id="PTHR11177">
    <property type="entry name" value="CHITINASE"/>
    <property type="match status" value="1"/>
</dbReference>
<dbReference type="Pfam" id="PF00704">
    <property type="entry name" value="Glyco_hydro_18"/>
    <property type="match status" value="1"/>
</dbReference>
<dbReference type="Gene3D" id="3.10.50.10">
    <property type="match status" value="1"/>
</dbReference>
<dbReference type="GO" id="GO:0005576">
    <property type="term" value="C:extracellular region"/>
    <property type="evidence" value="ECO:0007669"/>
    <property type="project" value="InterPro"/>
</dbReference>
<dbReference type="InterPro" id="IPR050314">
    <property type="entry name" value="Glycosyl_Hydrlase_18"/>
</dbReference>
<keyword evidence="4" id="KW-0147">Chitin-binding</keyword>
<evidence type="ECO:0000313" key="12">
    <source>
        <dbReference type="EMBL" id="KZS04323.1"/>
    </source>
</evidence>
<accession>A0A164LPT9</accession>
<dbReference type="InterPro" id="IPR017853">
    <property type="entry name" value="GH"/>
</dbReference>
<evidence type="ECO:0000256" key="3">
    <source>
        <dbReference type="ARBA" id="ARBA00012729"/>
    </source>
</evidence>
<name>A0A164LPT9_9CRUS</name>